<keyword evidence="4" id="KW-0456">Lyase</keyword>
<dbReference type="InterPro" id="IPR011057">
    <property type="entry name" value="Mss4-like_sf"/>
</dbReference>
<dbReference type="Gene3D" id="3.90.1590.10">
    <property type="entry name" value="glutathione-dependent formaldehyde- activating enzyme (gfa)"/>
    <property type="match status" value="1"/>
</dbReference>
<evidence type="ECO:0000259" key="5">
    <source>
        <dbReference type="PROSITE" id="PS51891"/>
    </source>
</evidence>
<keyword evidence="3" id="KW-0862">Zinc</keyword>
<evidence type="ECO:0000256" key="4">
    <source>
        <dbReference type="ARBA" id="ARBA00023239"/>
    </source>
</evidence>
<dbReference type="GO" id="GO:0046872">
    <property type="term" value="F:metal ion binding"/>
    <property type="evidence" value="ECO:0007669"/>
    <property type="project" value="UniProtKB-KW"/>
</dbReference>
<gene>
    <name evidence="6" type="ORF">SAMN04487962_103106</name>
</gene>
<organism evidence="6 7">
    <name type="scientific">Marinobacter segnicrescens</name>
    <dbReference type="NCBI Taxonomy" id="430453"/>
    <lineage>
        <taxon>Bacteria</taxon>
        <taxon>Pseudomonadati</taxon>
        <taxon>Pseudomonadota</taxon>
        <taxon>Gammaproteobacteria</taxon>
        <taxon>Pseudomonadales</taxon>
        <taxon>Marinobacteraceae</taxon>
        <taxon>Marinobacter</taxon>
    </lineage>
</organism>
<dbReference type="GO" id="GO:0016846">
    <property type="term" value="F:carbon-sulfur lyase activity"/>
    <property type="evidence" value="ECO:0007669"/>
    <property type="project" value="InterPro"/>
</dbReference>
<evidence type="ECO:0000256" key="2">
    <source>
        <dbReference type="ARBA" id="ARBA00022723"/>
    </source>
</evidence>
<dbReference type="AlphaFoldDB" id="A0A1I0ATX9"/>
<dbReference type="InterPro" id="IPR006913">
    <property type="entry name" value="CENP-V/GFA"/>
</dbReference>
<feature type="domain" description="CENP-V/GFA" evidence="5">
    <location>
        <begin position="2"/>
        <end position="119"/>
    </location>
</feature>
<protein>
    <submittedName>
        <fullName evidence="6">Uncharacterized conserved protein</fullName>
    </submittedName>
</protein>
<dbReference type="EMBL" id="FOHZ01000003">
    <property type="protein sequence ID" value="SES97809.1"/>
    <property type="molecule type" value="Genomic_DNA"/>
</dbReference>
<accession>A0A1I0ATX9</accession>
<sequence length="139" mass="15458">MLQGSCLCGLVQYEYNGELGPIAMCHCSQCRRAQGSAYATNSPILASQFRIVTGQELVKEFESSPGKKRAFCRECGSPIYSRLDSKPDTLRLRIGSVTTPIEAKPSYHIYANSAAEWYEFTDGLPRYVRKPLKVATHST</sequence>
<name>A0A1I0ATX9_9GAMM</name>
<keyword evidence="7" id="KW-1185">Reference proteome</keyword>
<dbReference type="Pfam" id="PF04828">
    <property type="entry name" value="GFA"/>
    <property type="match status" value="1"/>
</dbReference>
<dbReference type="PANTHER" id="PTHR33337">
    <property type="entry name" value="GFA DOMAIN-CONTAINING PROTEIN"/>
    <property type="match status" value="1"/>
</dbReference>
<dbReference type="PANTHER" id="PTHR33337:SF40">
    <property type="entry name" value="CENP-V_GFA DOMAIN-CONTAINING PROTEIN-RELATED"/>
    <property type="match status" value="1"/>
</dbReference>
<evidence type="ECO:0000256" key="3">
    <source>
        <dbReference type="ARBA" id="ARBA00022833"/>
    </source>
</evidence>
<evidence type="ECO:0000313" key="6">
    <source>
        <dbReference type="EMBL" id="SES97809.1"/>
    </source>
</evidence>
<dbReference type="RefSeq" id="WP_091849086.1">
    <property type="nucleotide sequence ID" value="NZ_FOHZ01000003.1"/>
</dbReference>
<dbReference type="SUPFAM" id="SSF51316">
    <property type="entry name" value="Mss4-like"/>
    <property type="match status" value="1"/>
</dbReference>
<proteinExistence type="inferred from homology"/>
<evidence type="ECO:0000313" key="7">
    <source>
        <dbReference type="Proteomes" id="UP000198762"/>
    </source>
</evidence>
<dbReference type="OrthoDB" id="4188830at2"/>
<dbReference type="Proteomes" id="UP000198762">
    <property type="component" value="Unassembled WGS sequence"/>
</dbReference>
<evidence type="ECO:0000256" key="1">
    <source>
        <dbReference type="ARBA" id="ARBA00005495"/>
    </source>
</evidence>
<dbReference type="STRING" id="430453.SAMN04487962_103106"/>
<reference evidence="7" key="1">
    <citation type="submission" date="2016-10" db="EMBL/GenBank/DDBJ databases">
        <authorList>
            <person name="Varghese N."/>
            <person name="Submissions S."/>
        </authorList>
    </citation>
    <scope>NUCLEOTIDE SEQUENCE [LARGE SCALE GENOMIC DNA]</scope>
    <source>
        <strain evidence="7">CGMCC 1.6489</strain>
    </source>
</reference>
<comment type="similarity">
    <text evidence="1">Belongs to the Gfa family.</text>
</comment>
<keyword evidence="2" id="KW-0479">Metal-binding</keyword>
<dbReference type="PROSITE" id="PS51891">
    <property type="entry name" value="CENP_V_GFA"/>
    <property type="match status" value="1"/>
</dbReference>